<feature type="transmembrane region" description="Helical" evidence="6">
    <location>
        <begin position="227"/>
        <end position="250"/>
    </location>
</feature>
<comment type="subcellular location">
    <subcellularLocation>
        <location evidence="1">Membrane</location>
        <topology evidence="1">Multi-pass membrane protein</topology>
    </subcellularLocation>
</comment>
<reference evidence="7" key="1">
    <citation type="submission" date="2016-10" db="EMBL/GenBank/DDBJ databases">
        <title>Sequence of Gallionella enrichment culture.</title>
        <authorList>
            <person name="Poehlein A."/>
            <person name="Muehling M."/>
            <person name="Daniel R."/>
        </authorList>
    </citation>
    <scope>NUCLEOTIDE SEQUENCE</scope>
</reference>
<dbReference type="AlphaFoldDB" id="A0A1J5Q1W0"/>
<accession>A0A1J5Q1W0</accession>
<keyword evidence="3 6" id="KW-0812">Transmembrane</keyword>
<feature type="transmembrane region" description="Helical" evidence="6">
    <location>
        <begin position="114"/>
        <end position="135"/>
    </location>
</feature>
<dbReference type="EMBL" id="MLJW01003712">
    <property type="protein sequence ID" value="OIQ71467.1"/>
    <property type="molecule type" value="Genomic_DNA"/>
</dbReference>
<sequence length="519" mass="56709">MPANEVDVPYQDEDAKRLAELGYKQEFDRKWSGFSNFAISFSIISILSGGFTTFGQAWNNGGPVAIAIGWPIIATLILIIGFCMSELVSAMPTAGGIYYWAFKLGKPVHGWLTGWLNLAGLVAVIAGVDYGFAYFFTTTANLYNKSFDPGNLKQIFLIFLVTVAIHVIMNIYGAKIINRLQNINVWWHVFGVAIIILVLIFVPSHHQTVSWVFTHRINNSGFSDGSYWFYVLPLGFLLTQYTITGFDASAHVSEETGGASSAAAKGLWKSIFYSGIGGWLMLLAFLFAATHESDITKSGGSVVTIFLTSMPLAWTKLVLIISCVGQFFCGMSCITAASRMLFAFSRDRAVPGHSHWVKLDKNRNPSHAAGGVATAAVVLTLPALYAPAGHPGVPIAFYAVTSVTVIGLFAAFAIPIYLRWRIGEHFVQGPWNLGKKWKWMAPIAVLEIIIISIYFILPTSPAGVPGNKAFAWASVQYAPIAMLIVIGGAMVWWYASARKWFTGPVVNVATPLDPHLLKD</sequence>
<feature type="transmembrane region" description="Helical" evidence="6">
    <location>
        <begin position="155"/>
        <end position="173"/>
    </location>
</feature>
<keyword evidence="4 6" id="KW-1133">Transmembrane helix</keyword>
<feature type="transmembrane region" description="Helical" evidence="6">
    <location>
        <begin position="439"/>
        <end position="457"/>
    </location>
</feature>
<evidence type="ECO:0000313" key="7">
    <source>
        <dbReference type="EMBL" id="OIQ71467.1"/>
    </source>
</evidence>
<evidence type="ECO:0000256" key="4">
    <source>
        <dbReference type="ARBA" id="ARBA00022989"/>
    </source>
</evidence>
<proteinExistence type="predicted"/>
<gene>
    <name evidence="7" type="primary">plaP</name>
    <name evidence="7" type="ORF">GALL_469150</name>
</gene>
<keyword evidence="5 6" id="KW-0472">Membrane</keyword>
<dbReference type="PANTHER" id="PTHR45649:SF26">
    <property type="entry name" value="OS04G0435100 PROTEIN"/>
    <property type="match status" value="1"/>
</dbReference>
<evidence type="ECO:0000256" key="1">
    <source>
        <dbReference type="ARBA" id="ARBA00004141"/>
    </source>
</evidence>
<dbReference type="GO" id="GO:0016020">
    <property type="term" value="C:membrane"/>
    <property type="evidence" value="ECO:0007669"/>
    <property type="project" value="UniProtKB-SubCell"/>
</dbReference>
<feature type="transmembrane region" description="Helical" evidence="6">
    <location>
        <begin position="185"/>
        <end position="207"/>
    </location>
</feature>
<dbReference type="Gene3D" id="1.20.1740.10">
    <property type="entry name" value="Amino acid/polyamine transporter I"/>
    <property type="match status" value="1"/>
</dbReference>
<feature type="transmembrane region" description="Helical" evidence="6">
    <location>
        <begin position="34"/>
        <end position="58"/>
    </location>
</feature>
<dbReference type="Pfam" id="PF13520">
    <property type="entry name" value="AA_permease_2"/>
    <property type="match status" value="1"/>
</dbReference>
<name>A0A1J5Q1W0_9ZZZZ</name>
<protein>
    <submittedName>
        <fullName evidence="7">Low-affinity putrescine importer PlaP</fullName>
    </submittedName>
</protein>
<feature type="transmembrane region" description="Helical" evidence="6">
    <location>
        <begin position="271"/>
        <end position="289"/>
    </location>
</feature>
<feature type="transmembrane region" description="Helical" evidence="6">
    <location>
        <begin position="477"/>
        <end position="495"/>
    </location>
</feature>
<evidence type="ECO:0000256" key="6">
    <source>
        <dbReference type="SAM" id="Phobius"/>
    </source>
</evidence>
<keyword evidence="2" id="KW-0813">Transport</keyword>
<feature type="transmembrane region" description="Helical" evidence="6">
    <location>
        <begin position="70"/>
        <end position="102"/>
    </location>
</feature>
<evidence type="ECO:0000256" key="5">
    <source>
        <dbReference type="ARBA" id="ARBA00023136"/>
    </source>
</evidence>
<organism evidence="7">
    <name type="scientific">mine drainage metagenome</name>
    <dbReference type="NCBI Taxonomy" id="410659"/>
    <lineage>
        <taxon>unclassified sequences</taxon>
        <taxon>metagenomes</taxon>
        <taxon>ecological metagenomes</taxon>
    </lineage>
</organism>
<feature type="transmembrane region" description="Helical" evidence="6">
    <location>
        <begin position="368"/>
        <end position="389"/>
    </location>
</feature>
<dbReference type="PIRSF" id="PIRSF006060">
    <property type="entry name" value="AA_transporter"/>
    <property type="match status" value="1"/>
</dbReference>
<dbReference type="GO" id="GO:0022857">
    <property type="term" value="F:transmembrane transporter activity"/>
    <property type="evidence" value="ECO:0007669"/>
    <property type="project" value="InterPro"/>
</dbReference>
<dbReference type="InterPro" id="IPR002293">
    <property type="entry name" value="AA/rel_permease1"/>
</dbReference>
<evidence type="ECO:0000256" key="3">
    <source>
        <dbReference type="ARBA" id="ARBA00022692"/>
    </source>
</evidence>
<dbReference type="PANTHER" id="PTHR45649">
    <property type="entry name" value="AMINO-ACID PERMEASE BAT1"/>
    <property type="match status" value="1"/>
</dbReference>
<feature type="transmembrane region" description="Helical" evidence="6">
    <location>
        <begin position="395"/>
        <end position="418"/>
    </location>
</feature>
<comment type="caution">
    <text evidence="7">The sequence shown here is derived from an EMBL/GenBank/DDBJ whole genome shotgun (WGS) entry which is preliminary data.</text>
</comment>
<evidence type="ECO:0000256" key="2">
    <source>
        <dbReference type="ARBA" id="ARBA00022448"/>
    </source>
</evidence>